<dbReference type="PROSITE" id="PS50181">
    <property type="entry name" value="FBOX"/>
    <property type="match status" value="1"/>
</dbReference>
<keyword evidence="3" id="KW-1185">Reference proteome</keyword>
<dbReference type="EMBL" id="CATQJL010000001">
    <property type="protein sequence ID" value="CAJ0590859.1"/>
    <property type="molecule type" value="Genomic_DNA"/>
</dbReference>
<name>A0AA36GFZ8_CYLNA</name>
<evidence type="ECO:0000313" key="3">
    <source>
        <dbReference type="Proteomes" id="UP001176961"/>
    </source>
</evidence>
<evidence type="ECO:0000259" key="1">
    <source>
        <dbReference type="PROSITE" id="PS50181"/>
    </source>
</evidence>
<proteinExistence type="predicted"/>
<evidence type="ECO:0000313" key="2">
    <source>
        <dbReference type="EMBL" id="CAJ0590859.1"/>
    </source>
</evidence>
<dbReference type="Proteomes" id="UP001176961">
    <property type="component" value="Unassembled WGS sequence"/>
</dbReference>
<feature type="domain" description="F-box" evidence="1">
    <location>
        <begin position="33"/>
        <end position="82"/>
    </location>
</feature>
<dbReference type="SUPFAM" id="SSF81383">
    <property type="entry name" value="F-box domain"/>
    <property type="match status" value="1"/>
</dbReference>
<comment type="caution">
    <text evidence="2">The sequence shown here is derived from an EMBL/GenBank/DDBJ whole genome shotgun (WGS) entry which is preliminary data.</text>
</comment>
<dbReference type="InterPro" id="IPR001810">
    <property type="entry name" value="F-box_dom"/>
</dbReference>
<accession>A0AA36GFZ8</accession>
<protein>
    <recommendedName>
        <fullName evidence="1">F-box domain-containing protein</fullName>
    </recommendedName>
</protein>
<reference evidence="2" key="1">
    <citation type="submission" date="2023-07" db="EMBL/GenBank/DDBJ databases">
        <authorList>
            <consortium name="CYATHOMIX"/>
        </authorList>
    </citation>
    <scope>NUCLEOTIDE SEQUENCE</scope>
    <source>
        <strain evidence="2">N/A</strain>
    </source>
</reference>
<gene>
    <name evidence="2" type="ORF">CYNAS_LOCUS2842</name>
</gene>
<dbReference type="AlphaFoldDB" id="A0AA36GFZ8"/>
<organism evidence="2 3">
    <name type="scientific">Cylicocyclus nassatus</name>
    <name type="common">Nematode worm</name>
    <dbReference type="NCBI Taxonomy" id="53992"/>
    <lineage>
        <taxon>Eukaryota</taxon>
        <taxon>Metazoa</taxon>
        <taxon>Ecdysozoa</taxon>
        <taxon>Nematoda</taxon>
        <taxon>Chromadorea</taxon>
        <taxon>Rhabditida</taxon>
        <taxon>Rhabditina</taxon>
        <taxon>Rhabditomorpha</taxon>
        <taxon>Strongyloidea</taxon>
        <taxon>Strongylidae</taxon>
        <taxon>Cylicocyclus</taxon>
    </lineage>
</organism>
<dbReference type="Pfam" id="PF00646">
    <property type="entry name" value="F-box"/>
    <property type="match status" value="1"/>
</dbReference>
<dbReference type="SMART" id="SM00256">
    <property type="entry name" value="FBOX"/>
    <property type="match status" value="1"/>
</dbReference>
<dbReference type="InterPro" id="IPR036047">
    <property type="entry name" value="F-box-like_dom_sf"/>
</dbReference>
<sequence>MLSNKLRRLFAKLNVEKDMKIQSISKKKLQTKKKPTVELPDNVWNLIFDYSSPFDVIKWRRVNKQFKRITDSRVKRTLYLDVLRMDITQILPKGVLGDGDFFRHPTCNLLGHHEYRSLLLAAHAQWTAKEAAKLLRAIQFFGKNAHTIMIDSSIAELCVAGQCTTDIPAWFAFQAAAGGTDPTPDSDGIQTPGWLQSEAKFNMSTYLSQSDGDLPQWNPTTQRIPLGPLFPKAKEITFRCTIPQLRRMRRLSVYRVPATMIFSPEHLQVFRLAIIGGRSNAPATIKLRPFREWLDADQLGNKLCVQFC</sequence>